<dbReference type="InterPro" id="IPR027417">
    <property type="entry name" value="P-loop_NTPase"/>
</dbReference>
<proteinExistence type="predicted"/>
<dbReference type="PANTHER" id="PTHR39206:SF1">
    <property type="entry name" value="SLL8004 PROTEIN"/>
    <property type="match status" value="1"/>
</dbReference>
<name>A0A1J7BNZ8_FLAJO</name>
<sequence length="207" mass="23674">MMDKNLYIIAGCNGAGKTTASFTILPEILNCKEFVNADEIAKGLSPFQPEKAAFEAGRIMLHRINELLANDEVFAFETTLATKSYKQKVIAAQEKGYKVVLLFFWLDSVDLAIERVRTRVQEGGHNIETDVIKRRYKNGITNLFAIYLPIVDEALIFDNTAVKAELIAQKTLGNNIEIINKIKFDKLKNDQSWENTKQQRHRLRRRL</sequence>
<dbReference type="OrthoDB" id="9791543at2"/>
<keyword evidence="2" id="KW-1185">Reference proteome</keyword>
<dbReference type="SUPFAM" id="SSF52540">
    <property type="entry name" value="P-loop containing nucleoside triphosphate hydrolases"/>
    <property type="match status" value="1"/>
</dbReference>
<comment type="caution">
    <text evidence="1">The sequence shown here is derived from an EMBL/GenBank/DDBJ whole genome shotgun (WGS) entry which is preliminary data.</text>
</comment>
<accession>A0A1J7BNZ8</accession>
<evidence type="ECO:0000313" key="1">
    <source>
        <dbReference type="EMBL" id="OIV40309.1"/>
    </source>
</evidence>
<organism evidence="1 2">
    <name type="scientific">Flavobacterium johnsoniae</name>
    <name type="common">Cytophaga johnsonae</name>
    <dbReference type="NCBI Taxonomy" id="986"/>
    <lineage>
        <taxon>Bacteria</taxon>
        <taxon>Pseudomonadati</taxon>
        <taxon>Bacteroidota</taxon>
        <taxon>Flavobacteriia</taxon>
        <taxon>Flavobacteriales</taxon>
        <taxon>Flavobacteriaceae</taxon>
        <taxon>Flavobacterium</taxon>
    </lineage>
</organism>
<evidence type="ECO:0000313" key="2">
    <source>
        <dbReference type="Proteomes" id="UP000182826"/>
    </source>
</evidence>
<dbReference type="EMBL" id="MLFK01000010">
    <property type="protein sequence ID" value="OIV40309.1"/>
    <property type="molecule type" value="Genomic_DNA"/>
</dbReference>
<dbReference type="Gene3D" id="3.40.50.300">
    <property type="entry name" value="P-loop containing nucleotide triphosphate hydrolases"/>
    <property type="match status" value="1"/>
</dbReference>
<dbReference type="AlphaFoldDB" id="A0A1J7BNZ8"/>
<reference evidence="1 2" key="1">
    <citation type="submission" date="2016-10" db="EMBL/GenBank/DDBJ databases">
        <title>Draft Genome Sequence of Rhizobacteria Flavobacterium johnsoniae CI04.</title>
        <authorList>
            <person name="Bravo J.I."/>
            <person name="Lozano G.L."/>
            <person name="Handelsman J."/>
        </authorList>
    </citation>
    <scope>NUCLEOTIDE SEQUENCE [LARGE SCALE GENOMIC DNA]</scope>
    <source>
        <strain evidence="1 2">CI04</strain>
    </source>
</reference>
<gene>
    <name evidence="1" type="ORF">BKM63_20440</name>
</gene>
<protein>
    <submittedName>
        <fullName evidence="1">Zeta toxin</fullName>
    </submittedName>
</protein>
<dbReference type="PANTHER" id="PTHR39206">
    <property type="entry name" value="SLL8004 PROTEIN"/>
    <property type="match status" value="1"/>
</dbReference>
<dbReference type="Proteomes" id="UP000182826">
    <property type="component" value="Unassembled WGS sequence"/>
</dbReference>